<protein>
    <submittedName>
        <fullName evidence="3">Heterokaryon incompatibility protein-domain-containing protein</fullName>
    </submittedName>
</protein>
<dbReference type="PANTHER" id="PTHR33112:SF16">
    <property type="entry name" value="HETEROKARYON INCOMPATIBILITY DOMAIN-CONTAINING PROTEIN"/>
    <property type="match status" value="1"/>
</dbReference>
<comment type="caution">
    <text evidence="3">The sequence shown here is derived from an EMBL/GenBank/DDBJ whole genome shotgun (WGS) entry which is preliminary data.</text>
</comment>
<accession>A0A9P9IYC8</accession>
<evidence type="ECO:0000313" key="4">
    <source>
        <dbReference type="Proteomes" id="UP000700596"/>
    </source>
</evidence>
<sequence length="701" mass="78460">MLCSLCQNIAVTWLVPRFYDIRDSKYPAHQEPVHWWTHSSWADFLQAAKTCRLCALILSEMQDTTREDYWKTTQLGIRFTAYGKSMLEVTCVEMKKQAKLNVGMNHEDLLRAPSSSCNLFTTRLISPQAGSPRNISTIEQWLSICKNTHKKCTLNSTNLTDPPTRHLPTRVLDVGSIGSPFIHLDLPLDTDTAPYAALTYCWGLGNTYTTTNENLSQHLSPSGIKIADLPATLRDAVELTRLLGIKYVWIDALCIIQQDRDDWIREAATMNTVYSRALLTISATATFSASDGIFKQRPKKLDQFAELPWPQDNNQDPLSIIIAPRFQGDAEIATLPHSNRGWTFQERALSSRVVHFGTEQCYWECRELCTAEDIDPSQGGYYAGDRFYKLRNMLLGPVSSSDTENPMTANSSTTDTKQPLSKEEKQSQEEQQEQQEDDIASLHDTWAWIISHFSTRALTNPTDIFPALSGIATLFASLPPTPSPLGTYVAGMWQHQLHRNLLWRSSRTSNPPMPHHRPEPYRAPSWSWASVSGPITCPASERHFEISRAVGSKMTSALGEDTLRTRKLLAVREITIKTEGPTPYGPILSAVAKFRGFLVPVRRTRLLVQGQYILVDAGDANRVVGMVVWDTDEVPAREMHLWVCPVMERASKGAKGEVLGDCLVLKVAGGNEGGEMTFLRVGVGIVGEECWKGAVWEFSVV</sequence>
<dbReference type="OrthoDB" id="3486565at2759"/>
<name>A0A9P9IYC8_9PLEO</name>
<organism evidence="3 4">
    <name type="scientific">Dendryphion nanum</name>
    <dbReference type="NCBI Taxonomy" id="256645"/>
    <lineage>
        <taxon>Eukaryota</taxon>
        <taxon>Fungi</taxon>
        <taxon>Dikarya</taxon>
        <taxon>Ascomycota</taxon>
        <taxon>Pezizomycotina</taxon>
        <taxon>Dothideomycetes</taxon>
        <taxon>Pleosporomycetidae</taxon>
        <taxon>Pleosporales</taxon>
        <taxon>Torulaceae</taxon>
        <taxon>Dendryphion</taxon>
    </lineage>
</organism>
<feature type="region of interest" description="Disordered" evidence="1">
    <location>
        <begin position="399"/>
        <end position="437"/>
    </location>
</feature>
<dbReference type="Proteomes" id="UP000700596">
    <property type="component" value="Unassembled WGS sequence"/>
</dbReference>
<dbReference type="AlphaFoldDB" id="A0A9P9IYC8"/>
<feature type="compositionally biased region" description="Polar residues" evidence="1">
    <location>
        <begin position="399"/>
        <end position="419"/>
    </location>
</feature>
<gene>
    <name evidence="3" type="ORF">B0J11DRAFT_478351</name>
</gene>
<keyword evidence="4" id="KW-1185">Reference proteome</keyword>
<evidence type="ECO:0000313" key="3">
    <source>
        <dbReference type="EMBL" id="KAH7134989.1"/>
    </source>
</evidence>
<reference evidence="3" key="1">
    <citation type="journal article" date="2021" name="Nat. Commun.">
        <title>Genetic determinants of endophytism in the Arabidopsis root mycobiome.</title>
        <authorList>
            <person name="Mesny F."/>
            <person name="Miyauchi S."/>
            <person name="Thiergart T."/>
            <person name="Pickel B."/>
            <person name="Atanasova L."/>
            <person name="Karlsson M."/>
            <person name="Huettel B."/>
            <person name="Barry K.W."/>
            <person name="Haridas S."/>
            <person name="Chen C."/>
            <person name="Bauer D."/>
            <person name="Andreopoulos W."/>
            <person name="Pangilinan J."/>
            <person name="LaButti K."/>
            <person name="Riley R."/>
            <person name="Lipzen A."/>
            <person name="Clum A."/>
            <person name="Drula E."/>
            <person name="Henrissat B."/>
            <person name="Kohler A."/>
            <person name="Grigoriev I.V."/>
            <person name="Martin F.M."/>
            <person name="Hacquard S."/>
        </authorList>
    </citation>
    <scope>NUCLEOTIDE SEQUENCE</scope>
    <source>
        <strain evidence="3">MPI-CAGE-CH-0243</strain>
    </source>
</reference>
<proteinExistence type="predicted"/>
<feature type="domain" description="Heterokaryon incompatibility" evidence="2">
    <location>
        <begin position="195"/>
        <end position="346"/>
    </location>
</feature>
<evidence type="ECO:0000259" key="2">
    <source>
        <dbReference type="Pfam" id="PF06985"/>
    </source>
</evidence>
<dbReference type="EMBL" id="JAGMWT010000002">
    <property type="protein sequence ID" value="KAH7134989.1"/>
    <property type="molecule type" value="Genomic_DNA"/>
</dbReference>
<dbReference type="Pfam" id="PF06985">
    <property type="entry name" value="HET"/>
    <property type="match status" value="1"/>
</dbReference>
<evidence type="ECO:0000256" key="1">
    <source>
        <dbReference type="SAM" id="MobiDB-lite"/>
    </source>
</evidence>
<dbReference type="InterPro" id="IPR010730">
    <property type="entry name" value="HET"/>
</dbReference>
<dbReference type="PANTHER" id="PTHR33112">
    <property type="entry name" value="DOMAIN PROTEIN, PUTATIVE-RELATED"/>
    <property type="match status" value="1"/>
</dbReference>